<keyword evidence="4" id="KW-0472">Membrane</keyword>
<evidence type="ECO:0000256" key="1">
    <source>
        <dbReference type="ARBA" id="ARBA00023224"/>
    </source>
</evidence>
<dbReference type="GO" id="GO:0016020">
    <property type="term" value="C:membrane"/>
    <property type="evidence" value="ECO:0007669"/>
    <property type="project" value="InterPro"/>
</dbReference>
<dbReference type="PANTHER" id="PTHR32089:SF112">
    <property type="entry name" value="LYSOZYME-LIKE PROTEIN-RELATED"/>
    <property type="match status" value="1"/>
</dbReference>
<accession>A0A844Y7A8</accession>
<keyword evidence="4" id="KW-1133">Transmembrane helix</keyword>
<dbReference type="InterPro" id="IPR004089">
    <property type="entry name" value="MCPsignal_dom"/>
</dbReference>
<dbReference type="SUPFAM" id="SSF58104">
    <property type="entry name" value="Methyl-accepting chemotaxis protein (MCP) signaling domain"/>
    <property type="match status" value="1"/>
</dbReference>
<feature type="transmembrane region" description="Helical" evidence="4">
    <location>
        <begin position="39"/>
        <end position="57"/>
    </location>
</feature>
<evidence type="ECO:0000256" key="4">
    <source>
        <dbReference type="SAM" id="Phobius"/>
    </source>
</evidence>
<evidence type="ECO:0000259" key="5">
    <source>
        <dbReference type="PROSITE" id="PS50111"/>
    </source>
</evidence>
<evidence type="ECO:0000256" key="3">
    <source>
        <dbReference type="SAM" id="Coils"/>
    </source>
</evidence>
<evidence type="ECO:0000313" key="7">
    <source>
        <dbReference type="Proteomes" id="UP000430272"/>
    </source>
</evidence>
<sequence length="507" mass="54245">MTELDRLRARGILILVFSAWLGAVWLVGMSLYLQTGKTALTLGLVLAANVAPTWMAVRGRYDQTARLTCATLAAVFPAIGVYLLAGHGWQIDGHMYFFVALAALTVLCDWRPIALASALIAVHHLALDFIAPTWVFSGSGTFSRVMVHAVAVGLQFSVLAYITERLRRLTERQEKERRLADALASEAQDDRAKLARALQDLREAQTRENAERDRRLANEAAAEERRRADMNLIADQFEQSVIAIVDLVGRATSDLSETAGELRTTANRTSVITRETALYANSSSDTARNLAEHADELSCSISTIAEAVSQQVLLSENANETAGTAHDSLKEIRDRAAGIVGFSDTIHDLATQINMLALNATIEAALAGDAGRGFAVVASEVKSLARQSETATRSIRDIVEAAGAGVGVADDGFEQILQAVSEVSQAAMAIRAAVDAQQQAGTAIATSARDTASAATHVLADLSDIRDAAEDTENLSRKVAEASTSLRGISTDLQSATREFVNKLKAA</sequence>
<feature type="transmembrane region" description="Helical" evidence="4">
    <location>
        <begin position="64"/>
        <end position="85"/>
    </location>
</feature>
<evidence type="ECO:0000313" key="6">
    <source>
        <dbReference type="EMBL" id="MXO53173.1"/>
    </source>
</evidence>
<protein>
    <submittedName>
        <fullName evidence="6">Chemotaxis protein</fullName>
    </submittedName>
</protein>
<dbReference type="SMART" id="SM00283">
    <property type="entry name" value="MA"/>
    <property type="match status" value="1"/>
</dbReference>
<feature type="transmembrane region" description="Helical" evidence="4">
    <location>
        <begin position="91"/>
        <end position="108"/>
    </location>
</feature>
<feature type="domain" description="Methyl-accepting transducer" evidence="5">
    <location>
        <begin position="244"/>
        <end position="487"/>
    </location>
</feature>
<proteinExistence type="predicted"/>
<keyword evidence="4" id="KW-0812">Transmembrane</keyword>
<feature type="transmembrane region" description="Helical" evidence="4">
    <location>
        <begin position="12"/>
        <end position="33"/>
    </location>
</feature>
<feature type="coiled-coil region" evidence="3">
    <location>
        <begin position="166"/>
        <end position="227"/>
    </location>
</feature>
<dbReference type="PANTHER" id="PTHR32089">
    <property type="entry name" value="METHYL-ACCEPTING CHEMOTAXIS PROTEIN MCPB"/>
    <property type="match status" value="1"/>
</dbReference>
<dbReference type="Proteomes" id="UP000430272">
    <property type="component" value="Unassembled WGS sequence"/>
</dbReference>
<organism evidence="6 7">
    <name type="scientific">Qipengyuania pelagi</name>
    <dbReference type="NCBI Taxonomy" id="994320"/>
    <lineage>
        <taxon>Bacteria</taxon>
        <taxon>Pseudomonadati</taxon>
        <taxon>Pseudomonadota</taxon>
        <taxon>Alphaproteobacteria</taxon>
        <taxon>Sphingomonadales</taxon>
        <taxon>Erythrobacteraceae</taxon>
        <taxon>Qipengyuania</taxon>
    </lineage>
</organism>
<dbReference type="EMBL" id="WTYD01000001">
    <property type="protein sequence ID" value="MXO53173.1"/>
    <property type="molecule type" value="Genomic_DNA"/>
</dbReference>
<feature type="transmembrane region" description="Helical" evidence="4">
    <location>
        <begin position="142"/>
        <end position="162"/>
    </location>
</feature>
<reference evidence="6 7" key="1">
    <citation type="submission" date="2019-12" db="EMBL/GenBank/DDBJ databases">
        <title>Genomic-based taxomic classification of the family Erythrobacteraceae.</title>
        <authorList>
            <person name="Xu L."/>
        </authorList>
    </citation>
    <scope>NUCLEOTIDE SEQUENCE [LARGE SCALE GENOMIC DNA]</scope>
    <source>
        <strain evidence="6 7">JCM 17468</strain>
    </source>
</reference>
<evidence type="ECO:0000256" key="2">
    <source>
        <dbReference type="PROSITE-ProRule" id="PRU00284"/>
    </source>
</evidence>
<dbReference type="Pfam" id="PF00015">
    <property type="entry name" value="MCPsignal"/>
    <property type="match status" value="1"/>
</dbReference>
<comment type="caution">
    <text evidence="6">The sequence shown here is derived from an EMBL/GenBank/DDBJ whole genome shotgun (WGS) entry which is preliminary data.</text>
</comment>
<name>A0A844Y7A8_9SPHN</name>
<dbReference type="PROSITE" id="PS50111">
    <property type="entry name" value="CHEMOTAXIS_TRANSDUC_2"/>
    <property type="match status" value="1"/>
</dbReference>
<keyword evidence="1 2" id="KW-0807">Transducer</keyword>
<dbReference type="Gene3D" id="1.10.287.950">
    <property type="entry name" value="Methyl-accepting chemotaxis protein"/>
    <property type="match status" value="1"/>
</dbReference>
<dbReference type="AlphaFoldDB" id="A0A844Y7A8"/>
<keyword evidence="3" id="KW-0175">Coiled coil</keyword>
<feature type="transmembrane region" description="Helical" evidence="4">
    <location>
        <begin position="115"/>
        <end position="136"/>
    </location>
</feature>
<dbReference type="OrthoDB" id="354287at2"/>
<dbReference type="RefSeq" id="WP_160660057.1">
    <property type="nucleotide sequence ID" value="NZ_BAABDV010000001.1"/>
</dbReference>
<dbReference type="GO" id="GO:0007165">
    <property type="term" value="P:signal transduction"/>
    <property type="evidence" value="ECO:0007669"/>
    <property type="project" value="UniProtKB-KW"/>
</dbReference>
<keyword evidence="7" id="KW-1185">Reference proteome</keyword>
<gene>
    <name evidence="6" type="ORF">GRI47_04000</name>
</gene>